<evidence type="ECO:0000259" key="3">
    <source>
        <dbReference type="Pfam" id="PF13392"/>
    </source>
</evidence>
<dbReference type="SUPFAM" id="SSF54060">
    <property type="entry name" value="His-Me finger endonucleases"/>
    <property type="match status" value="1"/>
</dbReference>
<name>A0A2A6Z7T2_9FIRM</name>
<gene>
    <name evidence="4" type="ORF">CGS46_12925</name>
</gene>
<dbReference type="Pfam" id="PF07463">
    <property type="entry name" value="NUMOD4"/>
    <property type="match status" value="1"/>
</dbReference>
<reference evidence="4 5" key="1">
    <citation type="journal article" date="2017" name="Front. Microbiol.">
        <title>New Insights into the Diversity of the Genus Faecalibacterium.</title>
        <authorList>
            <person name="Benevides L."/>
            <person name="Burman S."/>
            <person name="Martin R."/>
            <person name="Robert V."/>
            <person name="Thomas M."/>
            <person name="Miquel S."/>
            <person name="Chain F."/>
            <person name="Sokol H."/>
            <person name="Bermudez-Humaran L.G."/>
            <person name="Morrison M."/>
            <person name="Langella P."/>
            <person name="Azevedo V.A."/>
            <person name="Chatel J.M."/>
            <person name="Soares S."/>
        </authorList>
    </citation>
    <scope>NUCLEOTIDE SEQUENCE [LARGE SCALE GENOMIC DNA]</scope>
    <source>
        <strain evidence="5">CNCM I-4540</strain>
    </source>
</reference>
<proteinExistence type="predicted"/>
<feature type="region of interest" description="Disordered" evidence="1">
    <location>
        <begin position="52"/>
        <end position="71"/>
    </location>
</feature>
<accession>A0A2A6Z7T2</accession>
<feature type="domain" description="NUMOD4" evidence="2">
    <location>
        <begin position="77"/>
        <end position="119"/>
    </location>
</feature>
<dbReference type="Pfam" id="PF13392">
    <property type="entry name" value="HNH_3"/>
    <property type="match status" value="1"/>
</dbReference>
<dbReference type="EMBL" id="NMTQ01000037">
    <property type="protein sequence ID" value="PDX57421.1"/>
    <property type="molecule type" value="Genomic_DNA"/>
</dbReference>
<dbReference type="AlphaFoldDB" id="A0A2A6Z7T2"/>
<evidence type="ECO:0000313" key="5">
    <source>
        <dbReference type="Proteomes" id="UP000220752"/>
    </source>
</evidence>
<dbReference type="InterPro" id="IPR044925">
    <property type="entry name" value="His-Me_finger_sf"/>
</dbReference>
<dbReference type="InterPro" id="IPR003615">
    <property type="entry name" value="HNH_nuc"/>
</dbReference>
<protein>
    <submittedName>
        <fullName evidence="4">Uncharacterized protein</fullName>
    </submittedName>
</protein>
<organism evidence="4 5">
    <name type="scientific">Faecalibacterium langellae</name>
    <dbReference type="NCBI Taxonomy" id="3435293"/>
    <lineage>
        <taxon>Bacteria</taxon>
        <taxon>Bacillati</taxon>
        <taxon>Bacillota</taxon>
        <taxon>Clostridia</taxon>
        <taxon>Eubacteriales</taxon>
        <taxon>Oscillospiraceae</taxon>
        <taxon>Faecalibacterium</taxon>
    </lineage>
</organism>
<feature type="region of interest" description="Disordered" evidence="1">
    <location>
        <begin position="1"/>
        <end position="24"/>
    </location>
</feature>
<feature type="compositionally biased region" description="Polar residues" evidence="1">
    <location>
        <begin position="1"/>
        <end position="13"/>
    </location>
</feature>
<feature type="domain" description="HNH nuclease" evidence="3">
    <location>
        <begin position="152"/>
        <end position="192"/>
    </location>
</feature>
<evidence type="ECO:0000313" key="4">
    <source>
        <dbReference type="EMBL" id="PDX57421.1"/>
    </source>
</evidence>
<evidence type="ECO:0000259" key="2">
    <source>
        <dbReference type="Pfam" id="PF07463"/>
    </source>
</evidence>
<dbReference type="Gene3D" id="3.90.75.20">
    <property type="match status" value="1"/>
</dbReference>
<evidence type="ECO:0000256" key="1">
    <source>
        <dbReference type="SAM" id="MobiDB-lite"/>
    </source>
</evidence>
<comment type="caution">
    <text evidence="4">The sequence shown here is derived from an EMBL/GenBank/DDBJ whole genome shotgun (WGS) entry which is preliminary data.</text>
</comment>
<dbReference type="GO" id="GO:0016788">
    <property type="term" value="F:hydrolase activity, acting on ester bonds"/>
    <property type="evidence" value="ECO:0007669"/>
    <property type="project" value="InterPro"/>
</dbReference>
<sequence length="289" mass="32842">MPRTSKTSGTAGQRKQRKPKEAKNSDSFVCWRRCRWRLRRFLRAGHGFRRPVRRLQGPAEPPGRRPLEGGRPVAVSETWRDVPGYGGKYQASDMGYIANTFWHGQKRKNGGRTILTQYKRKPRGKAKLQSAKRYVHLTDLEGNMREFSAAKIVAETFLGPVPAGKVIFHKNGNPADNSIWNLAFCTRQELGRMTGADSSRRPVLKFSAAGELLECYSSARQAAKQNYFSYQAIIDRCNGKCKRHILAPDGNYYAWDNTVSINRARKDLRALARQEGRIFAPANWPWPST</sequence>
<dbReference type="Proteomes" id="UP000220752">
    <property type="component" value="Unassembled WGS sequence"/>
</dbReference>
<dbReference type="InterPro" id="IPR010902">
    <property type="entry name" value="NUMOD4"/>
</dbReference>
<keyword evidence="5" id="KW-1185">Reference proteome</keyword>